<dbReference type="InterPro" id="IPR011256">
    <property type="entry name" value="Reg_factor_effector_dom_sf"/>
</dbReference>
<dbReference type="PANTHER" id="PTHR11220">
    <property type="entry name" value="HEME-BINDING PROTEIN-RELATED"/>
    <property type="match status" value="1"/>
</dbReference>
<feature type="region of interest" description="Disordered" evidence="2">
    <location>
        <begin position="46"/>
        <end position="70"/>
    </location>
</feature>
<reference evidence="3 4" key="1">
    <citation type="journal article" date="2004" name="Science">
        <title>The genome of the diatom Thalassiosira pseudonana: ecology, evolution, and metabolism.</title>
        <authorList>
            <person name="Armbrust E.V."/>
            <person name="Berges J.A."/>
            <person name="Bowler C."/>
            <person name="Green B.R."/>
            <person name="Martinez D."/>
            <person name="Putnam N.H."/>
            <person name="Zhou S."/>
            <person name="Allen A.E."/>
            <person name="Apt K.E."/>
            <person name="Bechner M."/>
            <person name="Brzezinski M.A."/>
            <person name="Chaal B.K."/>
            <person name="Chiovitti A."/>
            <person name="Davis A.K."/>
            <person name="Demarest M.S."/>
            <person name="Detter J.C."/>
            <person name="Glavina T."/>
            <person name="Goodstein D."/>
            <person name="Hadi M.Z."/>
            <person name="Hellsten U."/>
            <person name="Hildebrand M."/>
            <person name="Jenkins B.D."/>
            <person name="Jurka J."/>
            <person name="Kapitonov V.V."/>
            <person name="Kroger N."/>
            <person name="Lau W.W."/>
            <person name="Lane T.W."/>
            <person name="Larimer F.W."/>
            <person name="Lippmeier J.C."/>
            <person name="Lucas S."/>
            <person name="Medina M."/>
            <person name="Montsant A."/>
            <person name="Obornik M."/>
            <person name="Parker M.S."/>
            <person name="Palenik B."/>
            <person name="Pazour G.J."/>
            <person name="Richardson P.M."/>
            <person name="Rynearson T.A."/>
            <person name="Saito M.A."/>
            <person name="Schwartz D.C."/>
            <person name="Thamatrakoln K."/>
            <person name="Valentin K."/>
            <person name="Vardi A."/>
            <person name="Wilkerson F.P."/>
            <person name="Rokhsar D.S."/>
        </authorList>
    </citation>
    <scope>NUCLEOTIDE SEQUENCE [LARGE SCALE GENOMIC DNA]</scope>
    <source>
        <strain evidence="3 4">CCMP1335</strain>
    </source>
</reference>
<dbReference type="KEGG" id="tps:THAPSDRAFT_11214"/>
<dbReference type="AlphaFoldDB" id="B8LDD6"/>
<organism evidence="3 4">
    <name type="scientific">Thalassiosira pseudonana</name>
    <name type="common">Marine diatom</name>
    <name type="synonym">Cyclotella nana</name>
    <dbReference type="NCBI Taxonomy" id="35128"/>
    <lineage>
        <taxon>Eukaryota</taxon>
        <taxon>Sar</taxon>
        <taxon>Stramenopiles</taxon>
        <taxon>Ochrophyta</taxon>
        <taxon>Bacillariophyta</taxon>
        <taxon>Coscinodiscophyceae</taxon>
        <taxon>Thalassiosirophycidae</taxon>
        <taxon>Thalassiosirales</taxon>
        <taxon>Thalassiosiraceae</taxon>
        <taxon>Thalassiosira</taxon>
    </lineage>
</organism>
<dbReference type="SUPFAM" id="SSF55136">
    <property type="entry name" value="Probable bacterial effector-binding domain"/>
    <property type="match status" value="1"/>
</dbReference>
<evidence type="ECO:0000313" key="3">
    <source>
        <dbReference type="EMBL" id="EED86791.1"/>
    </source>
</evidence>
<evidence type="ECO:0000313" key="4">
    <source>
        <dbReference type="Proteomes" id="UP000001449"/>
    </source>
</evidence>
<keyword evidence="4" id="KW-1185">Reference proteome</keyword>
<evidence type="ECO:0000256" key="1">
    <source>
        <dbReference type="ARBA" id="ARBA00009817"/>
    </source>
</evidence>
<dbReference type="PANTHER" id="PTHR11220:SF58">
    <property type="entry name" value="SOUL HEME-BINDING FAMILY PROTEIN"/>
    <property type="match status" value="1"/>
</dbReference>
<dbReference type="PaxDb" id="35128-Thaps11214"/>
<accession>B8LDD6</accession>
<protein>
    <submittedName>
        <fullName evidence="3">Uncharacterized protein</fullName>
    </submittedName>
</protein>
<dbReference type="STRING" id="35128.B8LDD6"/>
<dbReference type="InterPro" id="IPR006917">
    <property type="entry name" value="SOUL_heme-bd"/>
</dbReference>
<comment type="similarity">
    <text evidence="1">Belongs to the HEBP family.</text>
</comment>
<dbReference type="OMA" id="MHAGMIV"/>
<gene>
    <name evidence="3" type="ORF">THAPSDRAFT_11214</name>
</gene>
<proteinExistence type="inferred from homology"/>
<reference evidence="3 4" key="2">
    <citation type="journal article" date="2008" name="Nature">
        <title>The Phaeodactylum genome reveals the evolutionary history of diatom genomes.</title>
        <authorList>
            <person name="Bowler C."/>
            <person name="Allen A.E."/>
            <person name="Badger J.H."/>
            <person name="Grimwood J."/>
            <person name="Jabbari K."/>
            <person name="Kuo A."/>
            <person name="Maheswari U."/>
            <person name="Martens C."/>
            <person name="Maumus F."/>
            <person name="Otillar R.P."/>
            <person name="Rayko E."/>
            <person name="Salamov A."/>
            <person name="Vandepoele K."/>
            <person name="Beszteri B."/>
            <person name="Gruber A."/>
            <person name="Heijde M."/>
            <person name="Katinka M."/>
            <person name="Mock T."/>
            <person name="Valentin K."/>
            <person name="Verret F."/>
            <person name="Berges J.A."/>
            <person name="Brownlee C."/>
            <person name="Cadoret J.P."/>
            <person name="Chiovitti A."/>
            <person name="Choi C.J."/>
            <person name="Coesel S."/>
            <person name="De Martino A."/>
            <person name="Detter J.C."/>
            <person name="Durkin C."/>
            <person name="Falciatore A."/>
            <person name="Fournet J."/>
            <person name="Haruta M."/>
            <person name="Huysman M.J."/>
            <person name="Jenkins B.D."/>
            <person name="Jiroutova K."/>
            <person name="Jorgensen R.E."/>
            <person name="Joubert Y."/>
            <person name="Kaplan A."/>
            <person name="Kroger N."/>
            <person name="Kroth P.G."/>
            <person name="La Roche J."/>
            <person name="Lindquist E."/>
            <person name="Lommer M."/>
            <person name="Martin-Jezequel V."/>
            <person name="Lopez P.J."/>
            <person name="Lucas S."/>
            <person name="Mangogna M."/>
            <person name="McGinnis K."/>
            <person name="Medlin L.K."/>
            <person name="Montsant A."/>
            <person name="Oudot-Le Secq M.P."/>
            <person name="Napoli C."/>
            <person name="Obornik M."/>
            <person name="Parker M.S."/>
            <person name="Petit J.L."/>
            <person name="Porcel B.M."/>
            <person name="Poulsen N."/>
            <person name="Robison M."/>
            <person name="Rychlewski L."/>
            <person name="Rynearson T.A."/>
            <person name="Schmutz J."/>
            <person name="Shapiro H."/>
            <person name="Siaut M."/>
            <person name="Stanley M."/>
            <person name="Sussman M.R."/>
            <person name="Taylor A.R."/>
            <person name="Vardi A."/>
            <person name="von Dassow P."/>
            <person name="Vyverman W."/>
            <person name="Willis A."/>
            <person name="Wyrwicz L.S."/>
            <person name="Rokhsar D.S."/>
            <person name="Weissenbach J."/>
            <person name="Armbrust E.V."/>
            <person name="Green B.R."/>
            <person name="Van de Peer Y."/>
            <person name="Grigoriev I.V."/>
        </authorList>
    </citation>
    <scope>NUCLEOTIDE SEQUENCE [LARGE SCALE GENOMIC DNA]</scope>
    <source>
        <strain evidence="3 4">CCMP1335</strain>
    </source>
</reference>
<dbReference type="GeneID" id="7449937"/>
<dbReference type="Pfam" id="PF04832">
    <property type="entry name" value="SOUL"/>
    <property type="match status" value="1"/>
</dbReference>
<dbReference type="InParanoid" id="B8LDD6"/>
<dbReference type="Gene3D" id="3.20.80.10">
    <property type="entry name" value="Regulatory factor, effector binding domain"/>
    <property type="match status" value="1"/>
</dbReference>
<evidence type="ECO:0000256" key="2">
    <source>
        <dbReference type="SAM" id="MobiDB-lite"/>
    </source>
</evidence>
<dbReference type="EMBL" id="DS999419">
    <property type="protein sequence ID" value="EED86791.1"/>
    <property type="molecule type" value="Genomic_DNA"/>
</dbReference>
<dbReference type="RefSeq" id="XP_002297063.1">
    <property type="nucleotide sequence ID" value="XM_002297027.1"/>
</dbReference>
<sequence length="175" mass="19007">MRKAGSQGFGKCAGYIFGKNNPIKATEPEKMAMTAPVRSVGEVPAAASSGEKMAMTSPVRSSGNTGGRKGKTKISFVIGSKYNLQNVPRPIDKSVHIRKVDGHYLAARTFSGPPPSDDRIRKERDCLVRTCEMNGIRIKGGKDETMVYGYHDPIVTPNFLRKNEVCVMVDGSSLN</sequence>
<dbReference type="HOGENOM" id="CLU_068699_0_1_1"/>
<dbReference type="Proteomes" id="UP000001449">
    <property type="component" value="Unassembled WGS sequence"/>
</dbReference>
<name>B8LDD6_THAPS</name>